<dbReference type="Proteomes" id="UP000267096">
    <property type="component" value="Unassembled WGS sequence"/>
</dbReference>
<dbReference type="OrthoDB" id="5317514at2759"/>
<organism evidence="1 2">
    <name type="scientific">Anisakis simplex</name>
    <name type="common">Herring worm</name>
    <dbReference type="NCBI Taxonomy" id="6269"/>
    <lineage>
        <taxon>Eukaryota</taxon>
        <taxon>Metazoa</taxon>
        <taxon>Ecdysozoa</taxon>
        <taxon>Nematoda</taxon>
        <taxon>Chromadorea</taxon>
        <taxon>Rhabditida</taxon>
        <taxon>Spirurina</taxon>
        <taxon>Ascaridomorpha</taxon>
        <taxon>Ascaridoidea</taxon>
        <taxon>Anisakidae</taxon>
        <taxon>Anisakis</taxon>
        <taxon>Anisakis simplex complex</taxon>
    </lineage>
</organism>
<name>A0A3P6P0G8_ANISI</name>
<dbReference type="AlphaFoldDB" id="A0A3P6P0G8"/>
<accession>A0A3P6P0G8</accession>
<evidence type="ECO:0000313" key="2">
    <source>
        <dbReference type="Proteomes" id="UP000267096"/>
    </source>
</evidence>
<dbReference type="EMBL" id="UYRR01019340">
    <property type="protein sequence ID" value="VDK29912.1"/>
    <property type="molecule type" value="Genomic_DNA"/>
</dbReference>
<dbReference type="InterPro" id="IPR028994">
    <property type="entry name" value="Integrin_alpha_N"/>
</dbReference>
<proteinExistence type="predicted"/>
<dbReference type="PROSITE" id="PS51257">
    <property type="entry name" value="PROKAR_LIPOPROTEIN"/>
    <property type="match status" value="1"/>
</dbReference>
<gene>
    <name evidence="1" type="ORF">ASIM_LOCUS7726</name>
</gene>
<keyword evidence="2" id="KW-1185">Reference proteome</keyword>
<evidence type="ECO:0000313" key="1">
    <source>
        <dbReference type="EMBL" id="VDK29912.1"/>
    </source>
</evidence>
<reference evidence="1 2" key="1">
    <citation type="submission" date="2018-11" db="EMBL/GenBank/DDBJ databases">
        <authorList>
            <consortium name="Pathogen Informatics"/>
        </authorList>
    </citation>
    <scope>NUCLEOTIDE SEQUENCE [LARGE SCALE GENOMIC DNA]</scope>
</reference>
<sequence>MVGAPRADSGQPGTVNAGAVYSCPITATYTNRGKQWCEQIVVEYADSERMKEPVGYVHGRQLHFEGKNRQLLGAVVASSGLRNGIA</sequence>
<feature type="non-terminal residue" evidence="1">
    <location>
        <position position="86"/>
    </location>
</feature>
<protein>
    <submittedName>
        <fullName evidence="1">Uncharacterized protein</fullName>
    </submittedName>
</protein>
<dbReference type="Gene3D" id="2.130.10.130">
    <property type="entry name" value="Integrin alpha, N-terminal"/>
    <property type="match status" value="1"/>
</dbReference>